<evidence type="ECO:0000313" key="2">
    <source>
        <dbReference type="EMBL" id="VYU69033.1"/>
    </source>
</evidence>
<name>A0A6N3GYJ0_9BACT</name>
<dbReference type="AlphaFoldDB" id="A0A6N3GYJ0"/>
<gene>
    <name evidence="2" type="ORF">PCLFYP37_00681</name>
</gene>
<reference evidence="2" key="1">
    <citation type="submission" date="2019-11" db="EMBL/GenBank/DDBJ databases">
        <authorList>
            <person name="Feng L."/>
        </authorList>
    </citation>
    <scope>NUCLEOTIDE SEQUENCE</scope>
    <source>
        <strain evidence="2">PclaraLFYP37</strain>
    </source>
</reference>
<evidence type="ECO:0000256" key="1">
    <source>
        <dbReference type="SAM" id="SignalP"/>
    </source>
</evidence>
<proteinExistence type="predicted"/>
<protein>
    <submittedName>
        <fullName evidence="2">Uncharacterized protein</fullName>
    </submittedName>
</protein>
<feature type="chain" id="PRO_5027118500" evidence="1">
    <location>
        <begin position="35"/>
        <end position="1080"/>
    </location>
</feature>
<accession>A0A6N3GYJ0</accession>
<organism evidence="2">
    <name type="scientific">Paraprevotella clara</name>
    <dbReference type="NCBI Taxonomy" id="454154"/>
    <lineage>
        <taxon>Bacteria</taxon>
        <taxon>Pseudomonadati</taxon>
        <taxon>Bacteroidota</taxon>
        <taxon>Bacteroidia</taxon>
        <taxon>Bacteroidales</taxon>
        <taxon>Prevotellaceae</taxon>
        <taxon>Paraprevotella</taxon>
    </lineage>
</organism>
<keyword evidence="1" id="KW-0732">Signal</keyword>
<dbReference type="RefSeq" id="WP_412441471.1">
    <property type="nucleotide sequence ID" value="NZ_CACRUT010000031.1"/>
</dbReference>
<feature type="signal peptide" evidence="1">
    <location>
        <begin position="1"/>
        <end position="34"/>
    </location>
</feature>
<dbReference type="EMBL" id="CACRUT010000031">
    <property type="protein sequence ID" value="VYU69033.1"/>
    <property type="molecule type" value="Genomic_DNA"/>
</dbReference>
<sequence>MGKNDFFKDLPRRGAKHLLATMAWAAFCTGTVYAQEWIDVTDTYITNADFSTGTTDGWDAGTALPGVNATWLNAEFFQSYNSASQNVLGLKAGHYKLTVQGFHRAGGNDNGAAYNAGTEVINAYLFAGKDSVKLKSLYSEPADASVANQLNGWPDGMEGLNAWLTKYPESYLNEVTFTVQQDGSGMLMGIASNTNAGKTWSCWDNFKLYFEGSAFDAFSVKISKLETLRDSLETLGIASASELTALVERYGSYNENTPEEEIAAASVILEENTATALGLCTKGAELIASMAKATELLTQMEDGTYNVTDAVKQELQDAVGTAEEVLKLSTMKEVTEAIDDGITAMNTATSNAVAYISLSYSLQKAKALADRIGGLAETEAYKKVAELLASTELVYDDVALAAQALNAECRTAMTPEFLSTASDDNPIELTSFIVNPNVFQTVSEMAPPSGWDCDKGAADGTWYTSTEGTGNSDLFCNSWTGSRLNPSRYGQTIGNDEEGAVKLPDGLYILKTATYTNAGATNVLLYASTDSVDFAFAESNEDWDTYVEARDALATTTETENFEVRDGKLHIGMVCVGTTGGNGKSWYADNFRLYYIKSDVISAYRDRLQARLDEAALLHEKMVEAGIDDSDDLGFALDPEDGYLDIIESGTQEELQLAIEDMDRMLEEGNTIITNYETLTPLLSNGTVLNGQLNEGLVVAQPKVTADFSMALEDAAAYAEKMTWGNYLDERIVEKTTVLNDATEALKASIALCFPLGKAKTLADQIGGLTESEAYKNVVALLKSDEIDQIDADEFTELLKMECVEAMTQDVKESAKENPLDMTSFIVNPNIYQNAVDDNNTPINTVANGWECQTTADSQERTKATSGDTWLYCWSWSGKESNNIASSTDYHQVLGNYGAQESKVALPDGAYRLEAATWCTKTPELLQLYALTRNVSTEIVPDINQNDSTVYVFSDSVYAEAAFNADTDAWDIAQNTLSTTTVIPEIYVENGSLVIGIKGSGVITGNGQYWFADNFRLYYVGPNKGDNISAPSVDNNDLMKEVDVYDLSGRMVRKQVRKSEALRGLHKGIYIMDGKKYVVK</sequence>